<dbReference type="WBParaSite" id="PTRK_0000838200.1">
    <property type="protein sequence ID" value="PTRK_0000838200.1"/>
    <property type="gene ID" value="PTRK_0000838200"/>
</dbReference>
<protein>
    <submittedName>
        <fullName evidence="2">NAD-specific glutamate dehydrogenase</fullName>
    </submittedName>
</protein>
<sequence>GAGLDDGGLGRELAVLNLLGQIHQRRAGDDAGLGLFLDIDAVVAGDGGVPGVAHGGPVGLCRRPIVVAGLGRVAGRAVVGVDHVFLNDGDGLAARPAVHLHIVLDVDPAVRRQGVAVGPQIAVINGVQHRVAARQRAPRRFRGPDLHAVDVGPATDAAIARGIVGLPHGLRPGAGALIGGDGRQRPMVRPGVGHDRFRLIDPVLTPVLDDHDLALVLHDQDVLQADAVALVIDDAHDLAAARQLALHRVVVGVEADVLAHVEVDAVLAGLGQDRLAVAFELGRRGRGGWRGLGQGVADVQRDAEVAPGLGEGVQAGGQQGIAGIILVLAHRQAAHVAPPGVLLVEDVEDAGAQGGLLGHVPEGGDVQDGELLTRPAQAVATVVVGLVVGPGDGRAAAPDARGCGIVEARDHLDRINAGQGAALAVRFLFAISERSGDDGREAVVPADVAARFQTPDLHLGQVDVLIDQRIDAGHARSAHHDLVDEVVVVGVEGRGRQRQVSTEHRQIAEAEAALDALAGQQAGQRAGAASQRQTLGPAVVRRVVADAATRAEALAAGDEVRRVLGGEADRPGDAVRTIEGRGRAAQDLDRLDQIQVVIAAATDRLGAEGEAVGNAHAVLNDQHPVAAHAANGEARVAVAPGAGQGGREAGGAGRDADARLEPDQVLDVGDQVVLDGVRGDHADAGRDVIHAALDGGQRLLQIGDQVVDVLDADGQAHRVLGHARLLQFVRRQLAVGGRGRVADQRLGVADVDQTGEDLHRVLEAGARLAAAPLFNGSDAKGQQTGRLAAEVLLNQRVGRMVFQSGVVDPFHLGVGLQPLGDGGRVLDVTVHAQGQGLQPLQDQEAVERRQRRAGVAQRHHARAADEGRRAKRLGVDHAVVAHFGLVQAAEARLVLGPGEVSAVHDGAADRGAVAADVFGQGVDD</sequence>
<proteinExistence type="predicted"/>
<dbReference type="Proteomes" id="UP000038045">
    <property type="component" value="Unplaced"/>
</dbReference>
<evidence type="ECO:0000313" key="1">
    <source>
        <dbReference type="Proteomes" id="UP000038045"/>
    </source>
</evidence>
<accession>A0A0N4ZJU5</accession>
<name>A0A0N4ZJU5_PARTI</name>
<keyword evidence="1" id="KW-1185">Reference proteome</keyword>
<evidence type="ECO:0000313" key="2">
    <source>
        <dbReference type="WBParaSite" id="PTRK_0000838200.1"/>
    </source>
</evidence>
<reference evidence="2" key="1">
    <citation type="submission" date="2017-02" db="UniProtKB">
        <authorList>
            <consortium name="WormBaseParasite"/>
        </authorList>
    </citation>
    <scope>IDENTIFICATION</scope>
</reference>
<organism evidence="1 2">
    <name type="scientific">Parastrongyloides trichosuri</name>
    <name type="common">Possum-specific nematode worm</name>
    <dbReference type="NCBI Taxonomy" id="131310"/>
    <lineage>
        <taxon>Eukaryota</taxon>
        <taxon>Metazoa</taxon>
        <taxon>Ecdysozoa</taxon>
        <taxon>Nematoda</taxon>
        <taxon>Chromadorea</taxon>
        <taxon>Rhabditida</taxon>
        <taxon>Tylenchina</taxon>
        <taxon>Panagrolaimomorpha</taxon>
        <taxon>Strongyloidoidea</taxon>
        <taxon>Strongyloididae</taxon>
        <taxon>Parastrongyloides</taxon>
    </lineage>
</organism>
<dbReference type="AlphaFoldDB" id="A0A0N4ZJU5"/>